<dbReference type="EMBL" id="VHIF01000001">
    <property type="protein sequence ID" value="TQO38971.1"/>
    <property type="molecule type" value="Genomic_DNA"/>
</dbReference>
<proteinExistence type="predicted"/>
<evidence type="ECO:0000313" key="1">
    <source>
        <dbReference type="EMBL" id="TQO38971.1"/>
    </source>
</evidence>
<evidence type="ECO:0000313" key="2">
    <source>
        <dbReference type="Proteomes" id="UP000315363"/>
    </source>
</evidence>
<protein>
    <submittedName>
        <fullName evidence="1">PD-(D/E)XK nuclease superfamily protein</fullName>
    </submittedName>
</protein>
<reference evidence="1 2" key="1">
    <citation type="submission" date="2019-06" db="EMBL/GenBank/DDBJ databases">
        <title>A large-scale integrated study on North Sea by COGITO (Coastal Microbe Genomic &amp; Taxonomic Observatory).</title>
        <authorList>
            <person name="Teeling H."/>
        </authorList>
    </citation>
    <scope>NUCLEOTIDE SEQUENCE [LARGE SCALE GENOMIC DNA]</scope>
    <source>
        <strain evidence="1 2">MAR_2009_79</strain>
    </source>
</reference>
<gene>
    <name evidence="1" type="ORF">GQ41_3639</name>
</gene>
<comment type="caution">
    <text evidence="1">The sequence shown here is derived from an EMBL/GenBank/DDBJ whole genome shotgun (WGS) entry which is preliminary data.</text>
</comment>
<name>A0ABY3AE82_9FLAO</name>
<dbReference type="RefSeq" id="WP_142190410.1">
    <property type="nucleotide sequence ID" value="NZ_VHIF01000001.1"/>
</dbReference>
<accession>A0ABY3AE82</accession>
<keyword evidence="2" id="KW-1185">Reference proteome</keyword>
<sequence>MQTLERTIEKVARSLPDMPPPLKKNLFDIMGVQNKETINSKVLAYFLDPNESHGLGTLFFDSLKKLLIEKKEDVLEFSEYSGEFQVSTEDTTYYAEGEDQQLKRIDITIQGEDWCIIIENKLYHTVDNPLKAYWQHAKKNSEHVVGIVLSLKRLKEDECTEDGVIFTNITHKSWLDNIQKNLIIADIDNDTDIIYLREYIKTINTHYQYMKNEPSNNAIVNSFINQKEAIEKIEKNKAEAIKHIDRQIEEVFEAHGYVKDKQWYCHPKNHNLCFFVLSSSEILKTNSMRFAFEVFNDLKKELGDGIKKIHKAIETLDLGADFYFDDKYNKSNMSRIITYRNYDFLHEGTNVKAELEKILNAHFFNTGGIVETTIGLFPMTLAKEFVNKSVE</sequence>
<organism evidence="1 2">
    <name type="scientific">Arenibacter algicola</name>
    <dbReference type="NCBI Taxonomy" id="616991"/>
    <lineage>
        <taxon>Bacteria</taxon>
        <taxon>Pseudomonadati</taxon>
        <taxon>Bacteroidota</taxon>
        <taxon>Flavobacteriia</taxon>
        <taxon>Flavobacteriales</taxon>
        <taxon>Flavobacteriaceae</taxon>
        <taxon>Arenibacter</taxon>
    </lineage>
</organism>
<dbReference type="InterPro" id="IPR029470">
    <property type="entry name" value="PDDEXK_4"/>
</dbReference>
<dbReference type="Proteomes" id="UP000315363">
    <property type="component" value="Unassembled WGS sequence"/>
</dbReference>
<dbReference type="Pfam" id="PF14281">
    <property type="entry name" value="PDDEXK_4"/>
    <property type="match status" value="1"/>
</dbReference>